<feature type="region of interest" description="Disordered" evidence="1">
    <location>
        <begin position="1"/>
        <end position="24"/>
    </location>
</feature>
<sequence>MQIFPSKIRSKESKDDEIPTSCHSLPEDAVPFPRLLIIEAFKPPCMGATRANHDGGHSNPPRNQKPHNFPSLAYRGAPLAWILEELLRLSKVGMEEETRVS</sequence>
<protein>
    <submittedName>
        <fullName evidence="2">Uncharacterized protein</fullName>
    </submittedName>
</protein>
<organism evidence="2 3">
    <name type="scientific">Hibiscus sabdariffa</name>
    <name type="common">roselle</name>
    <dbReference type="NCBI Taxonomy" id="183260"/>
    <lineage>
        <taxon>Eukaryota</taxon>
        <taxon>Viridiplantae</taxon>
        <taxon>Streptophyta</taxon>
        <taxon>Embryophyta</taxon>
        <taxon>Tracheophyta</taxon>
        <taxon>Spermatophyta</taxon>
        <taxon>Magnoliopsida</taxon>
        <taxon>eudicotyledons</taxon>
        <taxon>Gunneridae</taxon>
        <taxon>Pentapetalae</taxon>
        <taxon>rosids</taxon>
        <taxon>malvids</taxon>
        <taxon>Malvales</taxon>
        <taxon>Malvaceae</taxon>
        <taxon>Malvoideae</taxon>
        <taxon>Hibiscus</taxon>
    </lineage>
</organism>
<accession>A0ABR2S580</accession>
<reference evidence="2 3" key="1">
    <citation type="journal article" date="2024" name="G3 (Bethesda)">
        <title>Genome assembly of Hibiscus sabdariffa L. provides insights into metabolisms of medicinal natural products.</title>
        <authorList>
            <person name="Kim T."/>
        </authorList>
    </citation>
    <scope>NUCLEOTIDE SEQUENCE [LARGE SCALE GENOMIC DNA]</scope>
    <source>
        <strain evidence="2">TK-2024</strain>
        <tissue evidence="2">Old leaves</tissue>
    </source>
</reference>
<evidence type="ECO:0000256" key="1">
    <source>
        <dbReference type="SAM" id="MobiDB-lite"/>
    </source>
</evidence>
<keyword evidence="3" id="KW-1185">Reference proteome</keyword>
<evidence type="ECO:0000313" key="3">
    <source>
        <dbReference type="Proteomes" id="UP001396334"/>
    </source>
</evidence>
<gene>
    <name evidence="2" type="ORF">V6N11_054686</name>
</gene>
<dbReference type="Proteomes" id="UP001396334">
    <property type="component" value="Unassembled WGS sequence"/>
</dbReference>
<comment type="caution">
    <text evidence="2">The sequence shown here is derived from an EMBL/GenBank/DDBJ whole genome shotgun (WGS) entry which is preliminary data.</text>
</comment>
<evidence type="ECO:0000313" key="2">
    <source>
        <dbReference type="EMBL" id="KAK9020196.1"/>
    </source>
</evidence>
<dbReference type="EMBL" id="JBBPBN010000017">
    <property type="protein sequence ID" value="KAK9020196.1"/>
    <property type="molecule type" value="Genomic_DNA"/>
</dbReference>
<proteinExistence type="predicted"/>
<feature type="region of interest" description="Disordered" evidence="1">
    <location>
        <begin position="48"/>
        <end position="70"/>
    </location>
</feature>
<name>A0ABR2S580_9ROSI</name>